<evidence type="ECO:0000256" key="7">
    <source>
        <dbReference type="ARBA" id="ARBA00022723"/>
    </source>
</evidence>
<evidence type="ECO:0000256" key="13">
    <source>
        <dbReference type="ARBA" id="ARBA00058627"/>
    </source>
</evidence>
<evidence type="ECO:0000256" key="8">
    <source>
        <dbReference type="ARBA" id="ARBA00022801"/>
    </source>
</evidence>
<evidence type="ECO:0000313" key="15">
    <source>
        <dbReference type="EnsemblMetazoa" id="XP_022667443"/>
    </source>
</evidence>
<dbReference type="GO" id="GO:0046872">
    <property type="term" value="F:metal ion binding"/>
    <property type="evidence" value="ECO:0007669"/>
    <property type="project" value="UniProtKB-KW"/>
</dbReference>
<dbReference type="SMART" id="SM01124">
    <property type="entry name" value="DBR1"/>
    <property type="match status" value="1"/>
</dbReference>
<dbReference type="RefSeq" id="XP_022667443.1">
    <property type="nucleotide sequence ID" value="XM_022811708.1"/>
</dbReference>
<evidence type="ECO:0000256" key="5">
    <source>
        <dbReference type="ARBA" id="ARBA00006045"/>
    </source>
</evidence>
<evidence type="ECO:0000256" key="3">
    <source>
        <dbReference type="ARBA" id="ARBA00001954"/>
    </source>
</evidence>
<keyword evidence="11" id="KW-0464">Manganese</keyword>
<evidence type="ECO:0000256" key="10">
    <source>
        <dbReference type="ARBA" id="ARBA00023004"/>
    </source>
</evidence>
<dbReference type="FunFam" id="3.60.21.10:FF:000035">
    <property type="entry name" value="Lariat debranching enzyme"/>
    <property type="match status" value="1"/>
</dbReference>
<protein>
    <recommendedName>
        <fullName evidence="14">Lariat debranching enzyme C-terminal domain-containing protein</fullName>
    </recommendedName>
</protein>
<proteinExistence type="inferred from homology"/>
<evidence type="ECO:0000256" key="4">
    <source>
        <dbReference type="ARBA" id="ARBA00004123"/>
    </source>
</evidence>
<dbReference type="Proteomes" id="UP000594260">
    <property type="component" value="Unplaced"/>
</dbReference>
<dbReference type="PANTHER" id="PTHR12849">
    <property type="entry name" value="RNA LARIAT DEBRANCHING ENZYME"/>
    <property type="match status" value="1"/>
</dbReference>
<dbReference type="GeneID" id="111252980"/>
<dbReference type="OMA" id="TDYGDWK"/>
<dbReference type="Pfam" id="PF00149">
    <property type="entry name" value="Metallophos"/>
    <property type="match status" value="1"/>
</dbReference>
<dbReference type="OrthoDB" id="407609at2759"/>
<evidence type="ECO:0000256" key="2">
    <source>
        <dbReference type="ARBA" id="ARBA00001947"/>
    </source>
</evidence>
<dbReference type="InterPro" id="IPR004843">
    <property type="entry name" value="Calcineurin-like_PHP"/>
</dbReference>
<dbReference type="Pfam" id="PF05011">
    <property type="entry name" value="DBR1"/>
    <property type="match status" value="1"/>
</dbReference>
<dbReference type="GO" id="GO:0008419">
    <property type="term" value="F:RNA lariat debranching enzyme activity"/>
    <property type="evidence" value="ECO:0007669"/>
    <property type="project" value="TreeGrafter"/>
</dbReference>
<dbReference type="GO" id="GO:0005634">
    <property type="term" value="C:nucleus"/>
    <property type="evidence" value="ECO:0007669"/>
    <property type="project" value="UniProtKB-SubCell"/>
</dbReference>
<keyword evidence="9" id="KW-0862">Zinc</keyword>
<comment type="function">
    <text evidence="13">Cleaves the 2'-5' phosphodiester linkage at the branch point of lariat intron pre-mRNAs after splicing and converts them into linear molecules that are subsequently degraded. It thereby facilitates ribonucleotide turnover.</text>
</comment>
<dbReference type="CDD" id="cd00844">
    <property type="entry name" value="MPP_Dbr1_N"/>
    <property type="match status" value="1"/>
</dbReference>
<dbReference type="RefSeq" id="XP_022667444.1">
    <property type="nucleotide sequence ID" value="XM_022811709.1"/>
</dbReference>
<evidence type="ECO:0000259" key="14">
    <source>
        <dbReference type="SMART" id="SM01124"/>
    </source>
</evidence>
<feature type="domain" description="Lariat debranching enzyme C-terminal" evidence="14">
    <location>
        <begin position="234"/>
        <end position="363"/>
    </location>
</feature>
<comment type="cofactor">
    <cofactor evidence="1">
        <name>Mn(2+)</name>
        <dbReference type="ChEBI" id="CHEBI:29035"/>
    </cofactor>
</comment>
<dbReference type="InterPro" id="IPR007708">
    <property type="entry name" value="DBR1_C"/>
</dbReference>
<dbReference type="CTD" id="38900"/>
<reference evidence="15" key="1">
    <citation type="submission" date="2021-01" db="UniProtKB">
        <authorList>
            <consortium name="EnsemblMetazoa"/>
        </authorList>
    </citation>
    <scope>IDENTIFICATION</scope>
</reference>
<dbReference type="InterPro" id="IPR029052">
    <property type="entry name" value="Metallo-depent_PP-like"/>
</dbReference>
<keyword evidence="16" id="KW-1185">Reference proteome</keyword>
<dbReference type="KEGG" id="vde:111252980"/>
<organism evidence="15 16">
    <name type="scientific">Varroa destructor</name>
    <name type="common">Honeybee mite</name>
    <dbReference type="NCBI Taxonomy" id="109461"/>
    <lineage>
        <taxon>Eukaryota</taxon>
        <taxon>Metazoa</taxon>
        <taxon>Ecdysozoa</taxon>
        <taxon>Arthropoda</taxon>
        <taxon>Chelicerata</taxon>
        <taxon>Arachnida</taxon>
        <taxon>Acari</taxon>
        <taxon>Parasitiformes</taxon>
        <taxon>Mesostigmata</taxon>
        <taxon>Gamasina</taxon>
        <taxon>Dermanyssoidea</taxon>
        <taxon>Varroidae</taxon>
        <taxon>Varroa</taxon>
    </lineage>
</organism>
<dbReference type="EnsemblMetazoa" id="XM_022811708">
    <property type="protein sequence ID" value="XP_022667443"/>
    <property type="gene ID" value="LOC111252980"/>
</dbReference>
<dbReference type="InParanoid" id="A0A7M7KKZ7"/>
<evidence type="ECO:0000256" key="9">
    <source>
        <dbReference type="ARBA" id="ARBA00022833"/>
    </source>
</evidence>
<comment type="cofactor">
    <cofactor evidence="3">
        <name>Fe(2+)</name>
        <dbReference type="ChEBI" id="CHEBI:29033"/>
    </cofactor>
</comment>
<dbReference type="EnsemblMetazoa" id="XM_022811709">
    <property type="protein sequence ID" value="XP_022667444"/>
    <property type="gene ID" value="LOC111252980"/>
</dbReference>
<dbReference type="EnsemblMetazoa" id="XM_022811707">
    <property type="protein sequence ID" value="XP_022667442"/>
    <property type="gene ID" value="LOC111252980"/>
</dbReference>
<dbReference type="RefSeq" id="XP_022667442.1">
    <property type="nucleotide sequence ID" value="XM_022811707.1"/>
</dbReference>
<dbReference type="FunCoup" id="A0A7M7KKZ7">
    <property type="interactions" value="1835"/>
</dbReference>
<evidence type="ECO:0000256" key="6">
    <source>
        <dbReference type="ARBA" id="ARBA00022664"/>
    </source>
</evidence>
<accession>A0A7M7KKZ7</accession>
<evidence type="ECO:0000256" key="11">
    <source>
        <dbReference type="ARBA" id="ARBA00023211"/>
    </source>
</evidence>
<sequence>MRIAVVGCGHGELEKMYGVLGRLEATGGFQIDALLICGDFQAVRNQQDLLSMAVPEKFRQMCDFHKYYSGELKAPILTILVGGNHEASAYMDELRYGGWLAPNIYYLGTAGCVRVGDLRLAGLSGIYKGHDYLKGRFEKAPYDKQTIRSTYHIRALDVCRLMALKNVDVVMSHDWPQGICEFGDEEWLRRKKPFFVGDLDSGRLGSPPTREVLDAIRPRYWFAAHLHVKFAALVPHADGSETRFLALDKCLPNRDFLQVLELAGEAGPLRYDAQWLCILRKTRHQESNSQVNSYELPTEGQLLVSENEIDALLEEWESDLRVPENFEQTAPPFQTNAPHGPVIMYENPQTIAFLKKLNSTETCGPRSIIEIEDFVGKPSEICPETEGSVDDAQQLPVAMEPPSSGRDTRLFAEQTPRGKMIKRRNASMYNND</sequence>
<keyword evidence="8" id="KW-0378">Hydrolase</keyword>
<keyword evidence="10" id="KW-0408">Iron</keyword>
<keyword evidence="12" id="KW-0539">Nucleus</keyword>
<dbReference type="AlphaFoldDB" id="A0A7M7KKZ7"/>
<comment type="similarity">
    <text evidence="5">Belongs to the lariat debranching enzyme family.</text>
</comment>
<evidence type="ECO:0000256" key="12">
    <source>
        <dbReference type="ARBA" id="ARBA00023242"/>
    </source>
</evidence>
<comment type="subcellular location">
    <subcellularLocation>
        <location evidence="4">Nucleus</location>
    </subcellularLocation>
</comment>
<comment type="cofactor">
    <cofactor evidence="2">
        <name>Zn(2+)</name>
        <dbReference type="ChEBI" id="CHEBI:29105"/>
    </cofactor>
</comment>
<evidence type="ECO:0000313" key="16">
    <source>
        <dbReference type="Proteomes" id="UP000594260"/>
    </source>
</evidence>
<evidence type="ECO:0000256" key="1">
    <source>
        <dbReference type="ARBA" id="ARBA00001936"/>
    </source>
</evidence>
<keyword evidence="7" id="KW-0479">Metal-binding</keyword>
<dbReference type="InterPro" id="IPR041816">
    <property type="entry name" value="Dbr1_N"/>
</dbReference>
<dbReference type="SUPFAM" id="SSF56300">
    <property type="entry name" value="Metallo-dependent phosphatases"/>
    <property type="match status" value="1"/>
</dbReference>
<dbReference type="GO" id="GO:0000398">
    <property type="term" value="P:mRNA splicing, via spliceosome"/>
    <property type="evidence" value="ECO:0007669"/>
    <property type="project" value="TreeGrafter"/>
</dbReference>
<dbReference type="PANTHER" id="PTHR12849:SF0">
    <property type="entry name" value="LARIAT DEBRANCHING ENZYME"/>
    <property type="match status" value="1"/>
</dbReference>
<keyword evidence="6" id="KW-0507">mRNA processing</keyword>
<name>A0A7M7KKZ7_VARDE</name>